<evidence type="ECO:0000256" key="1">
    <source>
        <dbReference type="ARBA" id="ARBA00022729"/>
    </source>
</evidence>
<evidence type="ECO:0000313" key="3">
    <source>
        <dbReference type="EMBL" id="OAB78149.1"/>
    </source>
</evidence>
<organism evidence="3 4">
    <name type="scientific">Cochleicola gelatinilyticus</name>
    <dbReference type="NCBI Taxonomy" id="1763537"/>
    <lineage>
        <taxon>Bacteria</taxon>
        <taxon>Pseudomonadati</taxon>
        <taxon>Bacteroidota</taxon>
        <taxon>Flavobacteriia</taxon>
        <taxon>Flavobacteriales</taxon>
        <taxon>Flavobacteriaceae</taxon>
        <taxon>Cochleicola</taxon>
    </lineage>
</organism>
<keyword evidence="1" id="KW-0732">Signal</keyword>
<protein>
    <recommendedName>
        <fullName evidence="2">Secretion system C-terminal sorting domain-containing protein</fullName>
    </recommendedName>
</protein>
<sequence>MKKVTLTIALIVSTVSYAQQISGYHELGAIDLPVINATNQQATITQIDDLERPIIGVYTTLDEFNTALSENCSETSVTSEDFTGGPAGITECGPTVSSDGDSCFAAGELEVGFTVSVSTGTVINIPPGAIGNTDSLVGATTFAEFTIINFDPNVYAVAMDVWENNDPTTLIRVYGEGDVLIEELSIDAPTNSQNFFGVITDEPITKIELEGANGSGELFGNFIFGGDCLLGVNTNTLSQISVFPNPTTGILKINIPSGIEIENSVMYDVLGKVIPATFVNGELNISSLQQGVYILKINTNSGVYTQQIIKE</sequence>
<dbReference type="Proteomes" id="UP000077013">
    <property type="component" value="Unassembled WGS sequence"/>
</dbReference>
<name>A0A167H2L3_9FLAO</name>
<gene>
    <name evidence="3" type="ORF">ULVI_11750</name>
</gene>
<evidence type="ECO:0000259" key="2">
    <source>
        <dbReference type="Pfam" id="PF18962"/>
    </source>
</evidence>
<dbReference type="NCBIfam" id="TIGR04183">
    <property type="entry name" value="Por_Secre_tail"/>
    <property type="match status" value="1"/>
</dbReference>
<reference evidence="3 4" key="1">
    <citation type="submission" date="2016-02" db="EMBL/GenBank/DDBJ databases">
        <title>Ulvibacter sp. LPB0005, isolated from Thais luteostoma.</title>
        <authorList>
            <person name="Shin S.-K."/>
            <person name="Yi H."/>
        </authorList>
    </citation>
    <scope>NUCLEOTIDE SEQUENCE [LARGE SCALE GENOMIC DNA]</scope>
    <source>
        <strain evidence="3 4">LPB0005</strain>
    </source>
</reference>
<comment type="caution">
    <text evidence="3">The sequence shown here is derived from an EMBL/GenBank/DDBJ whole genome shotgun (WGS) entry which is preliminary data.</text>
</comment>
<dbReference type="RefSeq" id="WP_068592971.1">
    <property type="nucleotide sequence ID" value="NZ_LRXL01000045.1"/>
</dbReference>
<dbReference type="Pfam" id="PF18962">
    <property type="entry name" value="Por_Secre_tail"/>
    <property type="match status" value="1"/>
</dbReference>
<feature type="domain" description="Secretion system C-terminal sorting" evidence="2">
    <location>
        <begin position="242"/>
        <end position="309"/>
    </location>
</feature>
<dbReference type="STRING" id="1763537.ULVI_11750"/>
<accession>A0A167H2L3</accession>
<dbReference type="InterPro" id="IPR026444">
    <property type="entry name" value="Secre_tail"/>
</dbReference>
<keyword evidence="4" id="KW-1185">Reference proteome</keyword>
<dbReference type="AlphaFoldDB" id="A0A167H2L3"/>
<dbReference type="OrthoDB" id="1081439at2"/>
<dbReference type="EMBL" id="LRXL01000045">
    <property type="protein sequence ID" value="OAB78149.1"/>
    <property type="molecule type" value="Genomic_DNA"/>
</dbReference>
<proteinExistence type="predicted"/>
<evidence type="ECO:0000313" key="4">
    <source>
        <dbReference type="Proteomes" id="UP000077013"/>
    </source>
</evidence>